<name>A0A7G3UI60_STRT9</name>
<organism evidence="1 2">
    <name type="scientific">Streptomyces tsukubensis (strain DSM 42081 / NBRC 108919 / NRRL 18488 / 9993)</name>
    <dbReference type="NCBI Taxonomy" id="1114943"/>
    <lineage>
        <taxon>Bacteria</taxon>
        <taxon>Bacillati</taxon>
        <taxon>Actinomycetota</taxon>
        <taxon>Actinomycetes</taxon>
        <taxon>Kitasatosporales</taxon>
        <taxon>Streptomycetaceae</taxon>
        <taxon>Streptomyces</taxon>
    </lineage>
</organism>
<evidence type="ECO:0000313" key="2">
    <source>
        <dbReference type="Proteomes" id="UP000005940"/>
    </source>
</evidence>
<dbReference type="Gene3D" id="1.25.40.10">
    <property type="entry name" value="Tetratricopeptide repeat domain"/>
    <property type="match status" value="1"/>
</dbReference>
<reference evidence="1 2" key="1">
    <citation type="journal article" date="2012" name="J. Bacteriol.">
        <title>Draft genome of Streptomyces tsukubaensis NRRL 18488, the producer of the clinically important immunosuppressant tacrolimus (FK506).</title>
        <authorList>
            <person name="Barreiro C."/>
            <person name="Prieto C."/>
            <person name="Sola-Landa A."/>
            <person name="Solera E."/>
            <person name="Martinez-Castro M."/>
            <person name="Perez-Redondo R."/>
            <person name="Garcia-Estrada C."/>
            <person name="Aparicio J.F."/>
            <person name="Fernandez-Martinez L.T."/>
            <person name="Santos-Aberturas J."/>
            <person name="Salehi-Najafabadi Z."/>
            <person name="Rodriguez-Garcia A."/>
            <person name="Tauch A."/>
            <person name="Martin J.F."/>
        </authorList>
    </citation>
    <scope>NUCLEOTIDE SEQUENCE [LARGE SCALE GENOMIC DNA]</scope>
    <source>
        <strain evidence="2">DSM 42081 / NBRC 108919 / NRRL 18488 / 9993</strain>
    </source>
</reference>
<dbReference type="AlphaFoldDB" id="A0A7G3UI60"/>
<sequence length="452" mass="49063">MGKRESNAGLARLLLESGWTYAQLARSTNRIGTELNTPLRYDESSVTHWLGGTVPREAARRCVVEAFSRRLNRCVTYTEAGFPPPRNGQPDTKGDLVEGLIELGRHDMDPSRRGVLGVGLFSVALTVPGWQDVVARAEALKTGRTTRIGMPDVEMVRAMTDKVSELDDLYGGRHARPLAATVLVNTVADGLRADARPEVHQAMMGAASDLCYLTGYMAVDEGLHGLAQRYYLRALELAGGAGDHLTYCTTLRGMSVQAAGLGHGAKALELADAAAAASPVAGPRMRAFLVGQQAHAAAMTGDKSRALREMREAESALERADSRIAVTGRYDAAALHFHISEMRYALGDVAGSVDSMTRSNELRSDVYRRSRVRHNGLLAERQFRIGHLEAACQSWKSALTEYPLVQSGRVDTGMRSMVRLTRPHLGNAHVRALHDQARAVLPRAMFTRAGPG</sequence>
<evidence type="ECO:0000313" key="1">
    <source>
        <dbReference type="EMBL" id="QKM70036.1"/>
    </source>
</evidence>
<dbReference type="InterPro" id="IPR011990">
    <property type="entry name" value="TPR-like_helical_dom_sf"/>
</dbReference>
<protein>
    <submittedName>
        <fullName evidence="1">Transcriptional regulator</fullName>
    </submittedName>
</protein>
<proteinExistence type="predicted"/>
<accession>A0A7G3UI60</accession>
<dbReference type="EMBL" id="CP029159">
    <property type="protein sequence ID" value="QKM70036.1"/>
    <property type="molecule type" value="Genomic_DNA"/>
</dbReference>
<gene>
    <name evidence="1" type="ORF">STSU_025815</name>
</gene>
<keyword evidence="2" id="KW-1185">Reference proteome</keyword>
<dbReference type="Proteomes" id="UP000005940">
    <property type="component" value="Chromosome"/>
</dbReference>